<feature type="compositionally biased region" description="Basic and acidic residues" evidence="1">
    <location>
        <begin position="48"/>
        <end position="59"/>
    </location>
</feature>
<accession>A0A915I0F9</accession>
<organism evidence="2 3">
    <name type="scientific">Romanomermis culicivorax</name>
    <name type="common">Nematode worm</name>
    <dbReference type="NCBI Taxonomy" id="13658"/>
    <lineage>
        <taxon>Eukaryota</taxon>
        <taxon>Metazoa</taxon>
        <taxon>Ecdysozoa</taxon>
        <taxon>Nematoda</taxon>
        <taxon>Enoplea</taxon>
        <taxon>Dorylaimia</taxon>
        <taxon>Mermithida</taxon>
        <taxon>Mermithoidea</taxon>
        <taxon>Mermithidae</taxon>
        <taxon>Romanomermis</taxon>
    </lineage>
</organism>
<dbReference type="WBParaSite" id="nRc.2.0.1.t07308-RA">
    <property type="protein sequence ID" value="nRc.2.0.1.t07308-RA"/>
    <property type="gene ID" value="nRc.2.0.1.g07308"/>
</dbReference>
<evidence type="ECO:0000313" key="3">
    <source>
        <dbReference type="WBParaSite" id="nRc.2.0.1.t07308-RA"/>
    </source>
</evidence>
<protein>
    <submittedName>
        <fullName evidence="3">Uncharacterized protein</fullName>
    </submittedName>
</protein>
<evidence type="ECO:0000256" key="1">
    <source>
        <dbReference type="SAM" id="MobiDB-lite"/>
    </source>
</evidence>
<keyword evidence="2" id="KW-1185">Reference proteome</keyword>
<feature type="compositionally biased region" description="Basic residues" evidence="1">
    <location>
        <begin position="28"/>
        <end position="47"/>
    </location>
</feature>
<reference evidence="3" key="1">
    <citation type="submission" date="2022-11" db="UniProtKB">
        <authorList>
            <consortium name="WormBaseParasite"/>
        </authorList>
    </citation>
    <scope>IDENTIFICATION</scope>
</reference>
<feature type="region of interest" description="Disordered" evidence="1">
    <location>
        <begin position="1"/>
        <end position="59"/>
    </location>
</feature>
<dbReference type="Proteomes" id="UP000887565">
    <property type="component" value="Unplaced"/>
</dbReference>
<dbReference type="AlphaFoldDB" id="A0A915I0F9"/>
<proteinExistence type="predicted"/>
<name>A0A915I0F9_ROMCU</name>
<sequence>PDPDPESTRSGPRPDIFESLDPDPNLIKKQKNCNKYKKKKQKKQKRKKYEEKQKIEKKQ</sequence>
<evidence type="ECO:0000313" key="2">
    <source>
        <dbReference type="Proteomes" id="UP000887565"/>
    </source>
</evidence>